<sequence>MSIQSPCSSSLNRRLQESLSQIDQAREICKVPSISFGVVHEGKVVLQGSVGYRDAEKRFKSDTDTIYYIGSCSKMFTSAAVAMLVDEGKLHWQDPIQKYLPEFNPVGDPQIGQNADLIDALRHSTGVTHPGALFYGPRGSILASEEDVIKILNIMPTSNKEGQKFNRHWEYNNLTYGLMAKVVERVTGQKFAEFVRERILHPLGMMRTALSRADIAGDDNVAAPCATLDDGSFVQLDSEPWSHEDCSPLLAATGMRSSVRDMLNWCVAVLSAERRENQPQVKDTKASIPVPDDSLLGTEANMHNNPLKQMNRVRRGYWTRPADDPSFSKDAAYCMGWVRMDLPSSMLGAFSGNRYSRDTDHQIHLKHILGMKSPPFLAIGHTGGMPGSITTVWTFPDTQSAVVTMSNGRSFGDASDFAAQILIQALFDLTPWVDLTPWMKKEADLARQFFYEGLQRPWRENRRLSDIERDPMIYVGRYQGFNDLFTMTVVADREAAGSDGKLNVVFNHNGASRRKLVFYRKDTYSFLLQDWNSYVVASAGPADYRQTLLEFKLDSADEQVTGLWWLWHVDEKPAWLRRIE</sequence>
<gene>
    <name evidence="4" type="ORF">ALT_7443</name>
</gene>
<evidence type="ECO:0000313" key="5">
    <source>
        <dbReference type="Proteomes" id="UP000051487"/>
    </source>
</evidence>
<dbReference type="Proteomes" id="UP000051487">
    <property type="component" value="Unassembled WGS sequence"/>
</dbReference>
<evidence type="ECO:0000256" key="2">
    <source>
        <dbReference type="SAM" id="MobiDB-lite"/>
    </source>
</evidence>
<evidence type="ECO:0000256" key="1">
    <source>
        <dbReference type="ARBA" id="ARBA00038215"/>
    </source>
</evidence>
<dbReference type="InterPro" id="IPR001466">
    <property type="entry name" value="Beta-lactam-related"/>
</dbReference>
<feature type="region of interest" description="Disordered" evidence="2">
    <location>
        <begin position="277"/>
        <end position="302"/>
    </location>
</feature>
<dbReference type="InterPro" id="IPR050491">
    <property type="entry name" value="AmpC-like"/>
</dbReference>
<dbReference type="EMBL" id="BCLY01000013">
    <property type="protein sequence ID" value="GAQ10122.1"/>
    <property type="molecule type" value="Genomic_DNA"/>
</dbReference>
<protein>
    <recommendedName>
        <fullName evidence="3">Beta-lactamase-related domain-containing protein</fullName>
    </recommendedName>
</protein>
<dbReference type="InterPro" id="IPR012338">
    <property type="entry name" value="Beta-lactam/transpept-like"/>
</dbReference>
<comment type="similarity">
    <text evidence="1">Belongs to the peptidase S12 family.</text>
</comment>
<dbReference type="PANTHER" id="PTHR46825:SF14">
    <property type="entry name" value="BETA-LACTAMASE-RELATED DOMAIN-CONTAINING PROTEIN"/>
    <property type="match status" value="1"/>
</dbReference>
<proteinExistence type="inferred from homology"/>
<dbReference type="Pfam" id="PF00144">
    <property type="entry name" value="Beta-lactamase"/>
    <property type="match status" value="1"/>
</dbReference>
<evidence type="ECO:0000259" key="3">
    <source>
        <dbReference type="Pfam" id="PF00144"/>
    </source>
</evidence>
<name>A0AAN4PQ11_ASPLE</name>
<feature type="domain" description="Beta-lactamase-related" evidence="3">
    <location>
        <begin position="23"/>
        <end position="418"/>
    </location>
</feature>
<evidence type="ECO:0000313" key="4">
    <source>
        <dbReference type="EMBL" id="GAQ10122.1"/>
    </source>
</evidence>
<comment type="caution">
    <text evidence="4">The sequence shown here is derived from an EMBL/GenBank/DDBJ whole genome shotgun (WGS) entry which is preliminary data.</text>
</comment>
<reference evidence="4 5" key="1">
    <citation type="submission" date="2015-11" db="EMBL/GenBank/DDBJ databases">
        <title>Aspergillus lentulus strain IFM 54703T.</title>
        <authorList>
            <person name="Kusuya Y."/>
            <person name="Sakai K."/>
            <person name="Kamei K."/>
            <person name="Takahashi H."/>
            <person name="Yaguchi T."/>
        </authorList>
    </citation>
    <scope>NUCLEOTIDE SEQUENCE [LARGE SCALE GENOMIC DNA]</scope>
    <source>
        <strain evidence="4 5">IFM 54703</strain>
    </source>
</reference>
<accession>A0AAN4PQ11</accession>
<dbReference type="PANTHER" id="PTHR46825">
    <property type="entry name" value="D-ALANYL-D-ALANINE-CARBOXYPEPTIDASE/ENDOPEPTIDASE AMPH"/>
    <property type="match status" value="1"/>
</dbReference>
<organism evidence="4 5">
    <name type="scientific">Aspergillus lentulus</name>
    <dbReference type="NCBI Taxonomy" id="293939"/>
    <lineage>
        <taxon>Eukaryota</taxon>
        <taxon>Fungi</taxon>
        <taxon>Dikarya</taxon>
        <taxon>Ascomycota</taxon>
        <taxon>Pezizomycotina</taxon>
        <taxon>Eurotiomycetes</taxon>
        <taxon>Eurotiomycetidae</taxon>
        <taxon>Eurotiales</taxon>
        <taxon>Aspergillaceae</taxon>
        <taxon>Aspergillus</taxon>
        <taxon>Aspergillus subgen. Fumigati</taxon>
    </lineage>
</organism>
<dbReference type="Gene3D" id="3.40.710.10">
    <property type="entry name" value="DD-peptidase/beta-lactamase superfamily"/>
    <property type="match status" value="1"/>
</dbReference>
<dbReference type="AlphaFoldDB" id="A0AAN4PQ11"/>
<dbReference type="SUPFAM" id="SSF56601">
    <property type="entry name" value="beta-lactamase/transpeptidase-like"/>
    <property type="match status" value="1"/>
</dbReference>